<reference evidence="2" key="1">
    <citation type="submission" date="2022-11" db="EMBL/GenBank/DDBJ databases">
        <authorList>
            <person name="Petersen C."/>
        </authorList>
    </citation>
    <scope>NUCLEOTIDE SEQUENCE</scope>
    <source>
        <strain evidence="2">IBT 30761</strain>
    </source>
</reference>
<feature type="compositionally biased region" description="Polar residues" evidence="1">
    <location>
        <begin position="68"/>
        <end position="77"/>
    </location>
</feature>
<organism evidence="2 3">
    <name type="scientific">Penicillium argentinense</name>
    <dbReference type="NCBI Taxonomy" id="1131581"/>
    <lineage>
        <taxon>Eukaryota</taxon>
        <taxon>Fungi</taxon>
        <taxon>Dikarya</taxon>
        <taxon>Ascomycota</taxon>
        <taxon>Pezizomycotina</taxon>
        <taxon>Eurotiomycetes</taxon>
        <taxon>Eurotiomycetidae</taxon>
        <taxon>Eurotiales</taxon>
        <taxon>Aspergillaceae</taxon>
        <taxon>Penicillium</taxon>
    </lineage>
</organism>
<evidence type="ECO:0000313" key="3">
    <source>
        <dbReference type="Proteomes" id="UP001149074"/>
    </source>
</evidence>
<feature type="region of interest" description="Disordered" evidence="1">
    <location>
        <begin position="154"/>
        <end position="185"/>
    </location>
</feature>
<dbReference type="OrthoDB" id="4779541at2759"/>
<feature type="compositionally biased region" description="Basic and acidic residues" evidence="1">
    <location>
        <begin position="164"/>
        <end position="174"/>
    </location>
</feature>
<dbReference type="RefSeq" id="XP_056468695.1">
    <property type="nucleotide sequence ID" value="XM_056623707.1"/>
</dbReference>
<gene>
    <name evidence="2" type="ORF">N7532_011216</name>
</gene>
<proteinExistence type="predicted"/>
<dbReference type="AlphaFoldDB" id="A0A9W9EI14"/>
<comment type="caution">
    <text evidence="2">The sequence shown here is derived from an EMBL/GenBank/DDBJ whole genome shotgun (WGS) entry which is preliminary data.</text>
</comment>
<feature type="non-terminal residue" evidence="2">
    <location>
        <position position="1"/>
    </location>
</feature>
<name>A0A9W9EI14_9EURO</name>
<evidence type="ECO:0000313" key="2">
    <source>
        <dbReference type="EMBL" id="KAJ5082173.1"/>
    </source>
</evidence>
<dbReference type="EMBL" id="JAPQKI010000011">
    <property type="protein sequence ID" value="KAJ5082173.1"/>
    <property type="molecule type" value="Genomic_DNA"/>
</dbReference>
<feature type="region of interest" description="Disordered" evidence="1">
    <location>
        <begin position="1"/>
        <end position="124"/>
    </location>
</feature>
<feature type="compositionally biased region" description="Basic and acidic residues" evidence="1">
    <location>
        <begin position="1"/>
        <end position="10"/>
    </location>
</feature>
<dbReference type="Proteomes" id="UP001149074">
    <property type="component" value="Unassembled WGS sequence"/>
</dbReference>
<accession>A0A9W9EI14</accession>
<protein>
    <submittedName>
        <fullName evidence="2">Uncharacterized protein</fullName>
    </submittedName>
</protein>
<dbReference type="GeneID" id="81362686"/>
<evidence type="ECO:0000256" key="1">
    <source>
        <dbReference type="SAM" id="MobiDB-lite"/>
    </source>
</evidence>
<keyword evidence="3" id="KW-1185">Reference proteome</keyword>
<reference evidence="2" key="2">
    <citation type="journal article" date="2023" name="IMA Fungus">
        <title>Comparative genomic study of the Penicillium genus elucidates a diverse pangenome and 15 lateral gene transfer events.</title>
        <authorList>
            <person name="Petersen C."/>
            <person name="Sorensen T."/>
            <person name="Nielsen M.R."/>
            <person name="Sondergaard T.E."/>
            <person name="Sorensen J.L."/>
            <person name="Fitzpatrick D.A."/>
            <person name="Frisvad J.C."/>
            <person name="Nielsen K.L."/>
        </authorList>
    </citation>
    <scope>NUCLEOTIDE SEQUENCE</scope>
    <source>
        <strain evidence="2">IBT 30761</strain>
    </source>
</reference>
<sequence length="185" mass="19277">MSTDNRDRYTTDTSGGGIAHGSSTGAPGIPTGLHATRAQYNPATAGYNPATGASYSKASAGGPHQSHHQPASPSNSYDAAGQDDRIQHAPSTAQRVQMDEEEEKIAGQKSRTGSKSANMGENVGKKAQGVIAGVHGAGESLRGSLTAAVDRTFGSEESAEWNEEIARRGEREIRSGQYAGHPESR</sequence>
<feature type="compositionally biased region" description="Polar residues" evidence="1">
    <location>
        <begin position="109"/>
        <end position="119"/>
    </location>
</feature>